<organism evidence="2">
    <name type="scientific">Tanacetum cinerariifolium</name>
    <name type="common">Dalmatian daisy</name>
    <name type="synonym">Chrysanthemum cinerariifolium</name>
    <dbReference type="NCBI Taxonomy" id="118510"/>
    <lineage>
        <taxon>Eukaryota</taxon>
        <taxon>Viridiplantae</taxon>
        <taxon>Streptophyta</taxon>
        <taxon>Embryophyta</taxon>
        <taxon>Tracheophyta</taxon>
        <taxon>Spermatophyta</taxon>
        <taxon>Magnoliopsida</taxon>
        <taxon>eudicotyledons</taxon>
        <taxon>Gunneridae</taxon>
        <taxon>Pentapetalae</taxon>
        <taxon>asterids</taxon>
        <taxon>campanulids</taxon>
        <taxon>Asterales</taxon>
        <taxon>Asteraceae</taxon>
        <taxon>Asteroideae</taxon>
        <taxon>Anthemideae</taxon>
        <taxon>Anthemidinae</taxon>
        <taxon>Tanacetum</taxon>
    </lineage>
</organism>
<dbReference type="Pfam" id="PF07727">
    <property type="entry name" value="RVT_2"/>
    <property type="match status" value="1"/>
</dbReference>
<evidence type="ECO:0000313" key="2">
    <source>
        <dbReference type="EMBL" id="GEU53860.1"/>
    </source>
</evidence>
<protein>
    <submittedName>
        <fullName evidence="2">Retrovirus-related Pol polyprotein from transposon TNT 1-94</fullName>
    </submittedName>
</protein>
<dbReference type="EMBL" id="BKCJ010003240">
    <property type="protein sequence ID" value="GEU53860.1"/>
    <property type="molecule type" value="Genomic_DNA"/>
</dbReference>
<proteinExistence type="predicted"/>
<sequence>MEECHRLLSNKIDLMNPEGHRVVTDVRKPLPLGGLTGQYSQIPHVDLSVVSLKTISRYGYTYLKEIILRRADYKEYKISEFDFKNLYLNDFEDLYLLHLQGKFNHMSGSDKVHLFNAVNIDKNDQKKMMRETKVHKFSDDTLNKILDKLDHMVKDFKLFKSNLGMDTRIWSEDDRRRSKEFMEVIEARLKTRRIFRSLESFVYIKMEMEIPCASRFNNCMLILDQHLCGNHESSSKGFNDSANSDISFFLSMSKPGIKPNVQAHYKGPLAGFVHNYISLFHLMEEVARLVSQGFRQEEGIDFEESFTPIARIEAIRIFIANAANKNMTIYQMDVKIAFLNGELREVVYVSQPEGFVDQDKPNHHMLTMPGVKILDEAHLEVHNSWEINLTEYQLADIFTNALPRERFNFLIEKLGMYSETLKRLTEEEEE</sequence>
<comment type="caution">
    <text evidence="2">The sequence shown here is derived from an EMBL/GenBank/DDBJ whole genome shotgun (WGS) entry which is preliminary data.</text>
</comment>
<dbReference type="AlphaFoldDB" id="A0A6L2KYI8"/>
<name>A0A6L2KYI8_TANCI</name>
<feature type="domain" description="Reverse transcriptase Ty1/copia-type" evidence="1">
    <location>
        <begin position="286"/>
        <end position="362"/>
    </location>
</feature>
<evidence type="ECO:0000259" key="1">
    <source>
        <dbReference type="Pfam" id="PF07727"/>
    </source>
</evidence>
<accession>A0A6L2KYI8</accession>
<dbReference type="InterPro" id="IPR013103">
    <property type="entry name" value="RVT_2"/>
</dbReference>
<reference evidence="2" key="1">
    <citation type="journal article" date="2019" name="Sci. Rep.">
        <title>Draft genome of Tanacetum cinerariifolium, the natural source of mosquito coil.</title>
        <authorList>
            <person name="Yamashiro T."/>
            <person name="Shiraishi A."/>
            <person name="Satake H."/>
            <person name="Nakayama K."/>
        </authorList>
    </citation>
    <scope>NUCLEOTIDE SEQUENCE</scope>
</reference>
<gene>
    <name evidence="2" type="ORF">Tci_025838</name>
</gene>